<feature type="transmembrane region" description="Helical" evidence="5">
    <location>
        <begin position="214"/>
        <end position="234"/>
    </location>
</feature>
<reference evidence="7 8" key="1">
    <citation type="submission" date="2017-06" db="EMBL/GenBank/DDBJ databases">
        <title>Draft genome of Pseudomonas nitroreducens DF05.</title>
        <authorList>
            <person name="Iyer R."/>
        </authorList>
    </citation>
    <scope>NUCLEOTIDE SEQUENCE [LARGE SCALE GENOMIC DNA]</scope>
    <source>
        <strain evidence="7 8">DF05</strain>
    </source>
</reference>
<feature type="transmembrane region" description="Helical" evidence="5">
    <location>
        <begin position="21"/>
        <end position="39"/>
    </location>
</feature>
<evidence type="ECO:0000256" key="3">
    <source>
        <dbReference type="ARBA" id="ARBA00022989"/>
    </source>
</evidence>
<organism evidence="7 8">
    <name type="scientific">Pseudomonas nitroreducens</name>
    <dbReference type="NCBI Taxonomy" id="46680"/>
    <lineage>
        <taxon>Bacteria</taxon>
        <taxon>Pseudomonadati</taxon>
        <taxon>Pseudomonadota</taxon>
        <taxon>Gammaproteobacteria</taxon>
        <taxon>Pseudomonadales</taxon>
        <taxon>Pseudomonadaceae</taxon>
        <taxon>Pseudomonas</taxon>
    </lineage>
</organism>
<feature type="transmembrane region" description="Helical" evidence="5">
    <location>
        <begin position="79"/>
        <end position="97"/>
    </location>
</feature>
<feature type="transmembrane region" description="Helical" evidence="5">
    <location>
        <begin position="175"/>
        <end position="202"/>
    </location>
</feature>
<dbReference type="InterPro" id="IPR051533">
    <property type="entry name" value="WaaL-like"/>
</dbReference>
<evidence type="ECO:0000256" key="2">
    <source>
        <dbReference type="ARBA" id="ARBA00022692"/>
    </source>
</evidence>
<evidence type="ECO:0000256" key="5">
    <source>
        <dbReference type="SAM" id="Phobius"/>
    </source>
</evidence>
<feature type="transmembrane region" description="Helical" evidence="5">
    <location>
        <begin position="109"/>
        <end position="127"/>
    </location>
</feature>
<dbReference type="PANTHER" id="PTHR37422">
    <property type="entry name" value="TEICHURONIC ACID BIOSYNTHESIS PROTEIN TUAE"/>
    <property type="match status" value="1"/>
</dbReference>
<dbReference type="AlphaFoldDB" id="A0A246FEJ0"/>
<protein>
    <submittedName>
        <fullName evidence="7">O-antigen polymerase</fullName>
    </submittedName>
</protein>
<evidence type="ECO:0000256" key="4">
    <source>
        <dbReference type="ARBA" id="ARBA00023136"/>
    </source>
</evidence>
<evidence type="ECO:0000256" key="1">
    <source>
        <dbReference type="ARBA" id="ARBA00004141"/>
    </source>
</evidence>
<gene>
    <name evidence="7" type="ORF">CEG18_02420</name>
</gene>
<feature type="transmembrane region" description="Helical" evidence="5">
    <location>
        <begin position="55"/>
        <end position="73"/>
    </location>
</feature>
<feature type="domain" description="O-antigen ligase-related" evidence="6">
    <location>
        <begin position="176"/>
        <end position="299"/>
    </location>
</feature>
<comment type="subcellular location">
    <subcellularLocation>
        <location evidence="1">Membrane</location>
        <topology evidence="1">Multi-pass membrane protein</topology>
    </subcellularLocation>
</comment>
<evidence type="ECO:0000259" key="6">
    <source>
        <dbReference type="Pfam" id="PF04932"/>
    </source>
</evidence>
<proteinExistence type="predicted"/>
<feature type="transmembrane region" description="Helical" evidence="5">
    <location>
        <begin position="287"/>
        <end position="305"/>
    </location>
</feature>
<evidence type="ECO:0000313" key="8">
    <source>
        <dbReference type="Proteomes" id="UP000198145"/>
    </source>
</evidence>
<evidence type="ECO:0000313" key="7">
    <source>
        <dbReference type="EMBL" id="OWP52717.1"/>
    </source>
</evidence>
<keyword evidence="2 5" id="KW-0812">Transmembrane</keyword>
<sequence length="378" mass="41812">MLGIGVLWSIAGVMLTPTMKFYFQMVALFVYLPSLWLCIARREELGHLLRAQRELWLLLALFGWAVLSLLWSTSGKPLGSLKSVSLFMLFVLGWVLWARADERRLHMTLLSLALVIGLYSLAALVMAPLYGGGRLSGFGGFMDNPNAAAYSIAFVSVMCVPLLPRRGWGQLPWVLLLAAALAYVALCGSRGALLALMVTAIFSLSLVRGRIAKLLPLLLLVGGATLVVVEPALMERGDAERFELLRSAWPLIQQHFWLGVGLGADYSVTSGRSVYENGAHNFPVHTAIQYGVPAMLAFLALWVVIGYRAWRCRARALGLSVLLLWVFSSVAMQFDVFSLWERTRAMWLMPWVVILLGLTLERWPPVRPAVRAPNGETA</sequence>
<dbReference type="eggNOG" id="COG3307">
    <property type="taxonomic scope" value="Bacteria"/>
</dbReference>
<feature type="transmembrane region" description="Helical" evidence="5">
    <location>
        <begin position="317"/>
        <end position="340"/>
    </location>
</feature>
<dbReference type="RefSeq" id="WP_088416135.1">
    <property type="nucleotide sequence ID" value="NZ_NJBA01000001.1"/>
</dbReference>
<comment type="caution">
    <text evidence="7">The sequence shown here is derived from an EMBL/GenBank/DDBJ whole genome shotgun (WGS) entry which is preliminary data.</text>
</comment>
<dbReference type="GO" id="GO:0016020">
    <property type="term" value="C:membrane"/>
    <property type="evidence" value="ECO:0007669"/>
    <property type="project" value="UniProtKB-SubCell"/>
</dbReference>
<dbReference type="EMBL" id="NJBA01000001">
    <property type="protein sequence ID" value="OWP52717.1"/>
    <property type="molecule type" value="Genomic_DNA"/>
</dbReference>
<dbReference type="InterPro" id="IPR007016">
    <property type="entry name" value="O-antigen_ligase-rel_domated"/>
</dbReference>
<keyword evidence="3 5" id="KW-1133">Transmembrane helix</keyword>
<dbReference type="Pfam" id="PF04932">
    <property type="entry name" value="Wzy_C"/>
    <property type="match status" value="1"/>
</dbReference>
<accession>A0A246FEJ0</accession>
<dbReference type="Proteomes" id="UP000198145">
    <property type="component" value="Unassembled WGS sequence"/>
</dbReference>
<feature type="transmembrane region" description="Helical" evidence="5">
    <location>
        <begin position="147"/>
        <end position="163"/>
    </location>
</feature>
<name>A0A246FEJ0_PSENT</name>
<keyword evidence="4 5" id="KW-0472">Membrane</keyword>
<dbReference type="PANTHER" id="PTHR37422:SF23">
    <property type="entry name" value="TEICHURONIC ACID BIOSYNTHESIS PROTEIN TUAE"/>
    <property type="match status" value="1"/>
</dbReference>